<dbReference type="AlphaFoldDB" id="A0A327JLW4"/>
<dbReference type="Gene3D" id="2.40.50.100">
    <property type="match status" value="1"/>
</dbReference>
<dbReference type="GO" id="GO:0030313">
    <property type="term" value="C:cell envelope"/>
    <property type="evidence" value="ECO:0007669"/>
    <property type="project" value="UniProtKB-SubCell"/>
</dbReference>
<evidence type="ECO:0000256" key="4">
    <source>
        <dbReference type="SAM" id="MobiDB-lite"/>
    </source>
</evidence>
<feature type="region of interest" description="Disordered" evidence="4">
    <location>
        <begin position="1"/>
        <end position="20"/>
    </location>
</feature>
<dbReference type="Pfam" id="PF25876">
    <property type="entry name" value="HH_MFP_RND"/>
    <property type="match status" value="1"/>
</dbReference>
<dbReference type="GO" id="GO:0015562">
    <property type="term" value="F:efflux transmembrane transporter activity"/>
    <property type="evidence" value="ECO:0007669"/>
    <property type="project" value="InterPro"/>
</dbReference>
<evidence type="ECO:0000259" key="5">
    <source>
        <dbReference type="Pfam" id="PF25876"/>
    </source>
</evidence>
<dbReference type="FunFam" id="2.40.420.20:FF:000001">
    <property type="entry name" value="Efflux RND transporter periplasmic adaptor subunit"/>
    <property type="match status" value="1"/>
</dbReference>
<gene>
    <name evidence="9" type="ORF">CH339_14610</name>
</gene>
<dbReference type="FunFam" id="1.10.287.470:FF:000002">
    <property type="entry name" value="Efflux RND transporter periplasmic adaptor subunit"/>
    <property type="match status" value="1"/>
</dbReference>
<protein>
    <submittedName>
        <fullName evidence="9">Efflux transporter periplasmic adaptor subunit</fullName>
    </submittedName>
</protein>
<dbReference type="Gene3D" id="2.40.420.20">
    <property type="match status" value="1"/>
</dbReference>
<feature type="domain" description="Multidrug resistance protein MdtA-like C-terminal permuted SH3" evidence="8">
    <location>
        <begin position="284"/>
        <end position="345"/>
    </location>
</feature>
<dbReference type="Pfam" id="PF25944">
    <property type="entry name" value="Beta-barrel_RND"/>
    <property type="match status" value="1"/>
</dbReference>
<dbReference type="InterPro" id="IPR058627">
    <property type="entry name" value="MdtA-like_C"/>
</dbReference>
<organism evidence="9 10">
    <name type="scientific">Rhodobium orientis</name>
    <dbReference type="NCBI Taxonomy" id="34017"/>
    <lineage>
        <taxon>Bacteria</taxon>
        <taxon>Pseudomonadati</taxon>
        <taxon>Pseudomonadota</taxon>
        <taxon>Alphaproteobacteria</taxon>
        <taxon>Hyphomicrobiales</taxon>
        <taxon>Rhodobiaceae</taxon>
        <taxon>Rhodobium</taxon>
    </lineage>
</organism>
<dbReference type="PANTHER" id="PTHR30158">
    <property type="entry name" value="ACRA/E-RELATED COMPONENT OF DRUG EFFLUX TRANSPORTER"/>
    <property type="match status" value="1"/>
</dbReference>
<comment type="similarity">
    <text evidence="2">Belongs to the membrane fusion protein (MFP) (TC 8.A.1) family.</text>
</comment>
<dbReference type="Proteomes" id="UP000249299">
    <property type="component" value="Unassembled WGS sequence"/>
</dbReference>
<reference evidence="9 10" key="1">
    <citation type="submission" date="2017-07" db="EMBL/GenBank/DDBJ databases">
        <title>Draft Genome Sequences of Select Purple Nonsulfur Bacteria.</title>
        <authorList>
            <person name="Lasarre B."/>
            <person name="Mckinlay J.B."/>
        </authorList>
    </citation>
    <scope>NUCLEOTIDE SEQUENCE [LARGE SCALE GENOMIC DNA]</scope>
    <source>
        <strain evidence="9 10">DSM 11290</strain>
    </source>
</reference>
<evidence type="ECO:0000259" key="8">
    <source>
        <dbReference type="Pfam" id="PF25967"/>
    </source>
</evidence>
<dbReference type="InterPro" id="IPR058624">
    <property type="entry name" value="MdtA-like_HH"/>
</dbReference>
<feature type="domain" description="Multidrug resistance protein MdtA-like alpha-helical hairpin" evidence="5">
    <location>
        <begin position="85"/>
        <end position="154"/>
    </location>
</feature>
<evidence type="ECO:0000256" key="2">
    <source>
        <dbReference type="ARBA" id="ARBA00009477"/>
    </source>
</evidence>
<feature type="domain" description="Multidrug resistance protein MdtA-like beta-barrel" evidence="7">
    <location>
        <begin position="191"/>
        <end position="280"/>
    </location>
</feature>
<feature type="domain" description="Multidrug resistance protein MdtA-like barrel-sandwich hybrid" evidence="6">
    <location>
        <begin position="45"/>
        <end position="186"/>
    </location>
</feature>
<evidence type="ECO:0000256" key="1">
    <source>
        <dbReference type="ARBA" id="ARBA00004196"/>
    </source>
</evidence>
<keyword evidence="10" id="KW-1185">Reference proteome</keyword>
<dbReference type="GO" id="GO:0046677">
    <property type="term" value="P:response to antibiotic"/>
    <property type="evidence" value="ECO:0007669"/>
    <property type="project" value="TreeGrafter"/>
</dbReference>
<dbReference type="OrthoDB" id="9800613at2"/>
<comment type="subcellular location">
    <subcellularLocation>
        <location evidence="1">Cell envelope</location>
    </subcellularLocation>
</comment>
<dbReference type="NCBIfam" id="TIGR01730">
    <property type="entry name" value="RND_mfp"/>
    <property type="match status" value="1"/>
</dbReference>
<dbReference type="InterPro" id="IPR058625">
    <property type="entry name" value="MdtA-like_BSH"/>
</dbReference>
<evidence type="ECO:0000259" key="6">
    <source>
        <dbReference type="Pfam" id="PF25917"/>
    </source>
</evidence>
<evidence type="ECO:0000313" key="9">
    <source>
        <dbReference type="EMBL" id="RAI26343.1"/>
    </source>
</evidence>
<comment type="caution">
    <text evidence="9">The sequence shown here is derived from an EMBL/GenBank/DDBJ whole genome shotgun (WGS) entry which is preliminary data.</text>
</comment>
<name>A0A327JLW4_9HYPH</name>
<dbReference type="GO" id="GO:0005886">
    <property type="term" value="C:plasma membrane"/>
    <property type="evidence" value="ECO:0007669"/>
    <property type="project" value="TreeGrafter"/>
</dbReference>
<proteinExistence type="inferred from homology"/>
<sequence length="400" mass="42519">MVAATESYAQAPGGGPKPEVGVLTLHPQSVAITAELPGRTTASLIAEVRPQVNGIIRRRLFTEGSEVEAGAPLYQIDDATYRAAYQSARATLQKALAAVPSAEAKVKRYENLIKQNAISSQELDDAKATLAQANADVAVAKAQVETARINLTYTTVLAPIDGRVDESQLTVGALVTANQSTALTTIRTLDPINVDVTQSSTNLLNLRKAVEEGRIKLRGDNITVRLKLETGTLYAESGTLAFVESYVDRTTGTYTLRAEFPNPDRLLLPGMYVRALVEEGIAENSFVVPQRAVSRSTKGDATALFVTEDNKIEQRILETNSSVGNNWLVSDGISDGDRIVVTGSQFVREGADVTTVEVVIDETTGEVSELKQGAAAPDDPATLALAAEAGPKQKPGAAKD</sequence>
<dbReference type="InterPro" id="IPR058626">
    <property type="entry name" value="MdtA-like_b-barrel"/>
</dbReference>
<dbReference type="SUPFAM" id="SSF111369">
    <property type="entry name" value="HlyD-like secretion proteins"/>
    <property type="match status" value="1"/>
</dbReference>
<feature type="coiled-coil region" evidence="3">
    <location>
        <begin position="92"/>
        <end position="150"/>
    </location>
</feature>
<evidence type="ECO:0000313" key="10">
    <source>
        <dbReference type="Proteomes" id="UP000249299"/>
    </source>
</evidence>
<dbReference type="EMBL" id="NPEV01000032">
    <property type="protein sequence ID" value="RAI26343.1"/>
    <property type="molecule type" value="Genomic_DNA"/>
</dbReference>
<dbReference type="Gene3D" id="1.10.287.470">
    <property type="entry name" value="Helix hairpin bin"/>
    <property type="match status" value="1"/>
</dbReference>
<evidence type="ECO:0000256" key="3">
    <source>
        <dbReference type="SAM" id="Coils"/>
    </source>
</evidence>
<accession>A0A327JLW4</accession>
<dbReference type="Gene3D" id="2.40.30.170">
    <property type="match status" value="1"/>
</dbReference>
<keyword evidence="3" id="KW-0175">Coiled coil</keyword>
<evidence type="ECO:0000259" key="7">
    <source>
        <dbReference type="Pfam" id="PF25944"/>
    </source>
</evidence>
<dbReference type="PANTHER" id="PTHR30158:SF3">
    <property type="entry name" value="MULTIDRUG EFFLUX PUMP SUBUNIT ACRA-RELATED"/>
    <property type="match status" value="1"/>
</dbReference>
<dbReference type="Pfam" id="PF25917">
    <property type="entry name" value="BSH_RND"/>
    <property type="match status" value="1"/>
</dbReference>
<dbReference type="Pfam" id="PF25967">
    <property type="entry name" value="RND-MFP_C"/>
    <property type="match status" value="1"/>
</dbReference>
<dbReference type="RefSeq" id="WP_111435128.1">
    <property type="nucleotide sequence ID" value="NZ_JACIGG010000027.1"/>
</dbReference>
<dbReference type="InterPro" id="IPR006143">
    <property type="entry name" value="RND_pump_MFP"/>
</dbReference>